<dbReference type="InParanoid" id="A0A316VMV9"/>
<gene>
    <name evidence="2" type="ORF">FA14DRAFT_169818</name>
</gene>
<protein>
    <submittedName>
        <fullName evidence="2">Uncharacterized protein</fullName>
    </submittedName>
</protein>
<proteinExistence type="predicted"/>
<dbReference type="EMBL" id="KZ819602">
    <property type="protein sequence ID" value="PWN36895.1"/>
    <property type="molecule type" value="Genomic_DNA"/>
</dbReference>
<keyword evidence="3" id="KW-1185">Reference proteome</keyword>
<evidence type="ECO:0000256" key="1">
    <source>
        <dbReference type="SAM" id="MobiDB-lite"/>
    </source>
</evidence>
<evidence type="ECO:0000313" key="3">
    <source>
        <dbReference type="Proteomes" id="UP000245771"/>
    </source>
</evidence>
<sequence>MLNAIQTFYQYLITLATMSATPSIAKPLQDDVKGRGNISVAGSTDAVAFLASRWKAVEAASQNNAIPPQERPQILKEKAAAANTPTPASNTTAPIPSKPASGASSGSSTPAKGSPWTGGRRH</sequence>
<dbReference type="AlphaFoldDB" id="A0A316VMV9"/>
<reference evidence="2 3" key="1">
    <citation type="journal article" date="2018" name="Mol. Biol. Evol.">
        <title>Broad Genomic Sampling Reveals a Smut Pathogenic Ancestry of the Fungal Clade Ustilaginomycotina.</title>
        <authorList>
            <person name="Kijpornyongpan T."/>
            <person name="Mondo S.J."/>
            <person name="Barry K."/>
            <person name="Sandor L."/>
            <person name="Lee J."/>
            <person name="Lipzen A."/>
            <person name="Pangilinan J."/>
            <person name="LaButti K."/>
            <person name="Hainaut M."/>
            <person name="Henrissat B."/>
            <person name="Grigoriev I.V."/>
            <person name="Spatafora J.W."/>
            <person name="Aime M.C."/>
        </authorList>
    </citation>
    <scope>NUCLEOTIDE SEQUENCE [LARGE SCALE GENOMIC DNA]</scope>
    <source>
        <strain evidence="2 3">MCA 3882</strain>
    </source>
</reference>
<name>A0A316VMV9_9BASI</name>
<accession>A0A316VMV9</accession>
<evidence type="ECO:0000313" key="2">
    <source>
        <dbReference type="EMBL" id="PWN36895.1"/>
    </source>
</evidence>
<feature type="region of interest" description="Disordered" evidence="1">
    <location>
        <begin position="61"/>
        <end position="122"/>
    </location>
</feature>
<dbReference type="RefSeq" id="XP_025357197.1">
    <property type="nucleotide sequence ID" value="XM_025500238.1"/>
</dbReference>
<organism evidence="2 3">
    <name type="scientific">Meira miltonrushii</name>
    <dbReference type="NCBI Taxonomy" id="1280837"/>
    <lineage>
        <taxon>Eukaryota</taxon>
        <taxon>Fungi</taxon>
        <taxon>Dikarya</taxon>
        <taxon>Basidiomycota</taxon>
        <taxon>Ustilaginomycotina</taxon>
        <taxon>Exobasidiomycetes</taxon>
        <taxon>Exobasidiales</taxon>
        <taxon>Brachybasidiaceae</taxon>
        <taxon>Meira</taxon>
    </lineage>
</organism>
<feature type="compositionally biased region" description="Low complexity" evidence="1">
    <location>
        <begin position="80"/>
        <end position="115"/>
    </location>
</feature>
<dbReference type="GeneID" id="37022019"/>
<dbReference type="Proteomes" id="UP000245771">
    <property type="component" value="Unassembled WGS sequence"/>
</dbReference>